<dbReference type="OrthoDB" id="999483at2759"/>
<comment type="caution">
    <text evidence="1">The sequence shown here is derived from an EMBL/GenBank/DDBJ whole genome shotgun (WGS) entry which is preliminary data.</text>
</comment>
<evidence type="ECO:0000313" key="1">
    <source>
        <dbReference type="EMBL" id="MBA0796619.1"/>
    </source>
</evidence>
<keyword evidence="2" id="KW-1185">Reference proteome</keyword>
<reference evidence="1 2" key="1">
    <citation type="journal article" date="2019" name="Genome Biol. Evol.">
        <title>Insights into the evolution of the New World diploid cottons (Gossypium, subgenus Houzingenia) based on genome sequencing.</title>
        <authorList>
            <person name="Grover C.E."/>
            <person name="Arick M.A. 2nd"/>
            <person name="Thrash A."/>
            <person name="Conover J.L."/>
            <person name="Sanders W.S."/>
            <person name="Peterson D.G."/>
            <person name="Frelichowski J.E."/>
            <person name="Scheffler J.A."/>
            <person name="Scheffler B.E."/>
            <person name="Wendel J.F."/>
        </authorList>
    </citation>
    <scope>NUCLEOTIDE SEQUENCE [LARGE SCALE GENOMIC DNA]</scope>
    <source>
        <strain evidence="1">0</strain>
        <tissue evidence="1">Leaf</tissue>
    </source>
</reference>
<organism evidence="1 2">
    <name type="scientific">Gossypium harknessii</name>
    <dbReference type="NCBI Taxonomy" id="34285"/>
    <lineage>
        <taxon>Eukaryota</taxon>
        <taxon>Viridiplantae</taxon>
        <taxon>Streptophyta</taxon>
        <taxon>Embryophyta</taxon>
        <taxon>Tracheophyta</taxon>
        <taxon>Spermatophyta</taxon>
        <taxon>Magnoliopsida</taxon>
        <taxon>eudicotyledons</taxon>
        <taxon>Gunneridae</taxon>
        <taxon>Pentapetalae</taxon>
        <taxon>rosids</taxon>
        <taxon>malvids</taxon>
        <taxon>Malvales</taxon>
        <taxon>Malvaceae</taxon>
        <taxon>Malvoideae</taxon>
        <taxon>Gossypium</taxon>
    </lineage>
</organism>
<sequence>MSITGMSKQWVADLILAHLDTKKRADVFALSIYGLLKDFMATPMRDNISEEKWMAILHSLQDEDVEAVHTGNARVGSM</sequence>
<gene>
    <name evidence="1" type="ORF">Gohar_007374</name>
</gene>
<dbReference type="Proteomes" id="UP000593560">
    <property type="component" value="Unassembled WGS sequence"/>
</dbReference>
<evidence type="ECO:0000313" key="2">
    <source>
        <dbReference type="Proteomes" id="UP000593560"/>
    </source>
</evidence>
<proteinExistence type="predicted"/>
<dbReference type="EMBL" id="JABFAD010000004">
    <property type="protein sequence ID" value="MBA0796619.1"/>
    <property type="molecule type" value="Genomic_DNA"/>
</dbReference>
<dbReference type="AlphaFoldDB" id="A0A7J9GGB5"/>
<protein>
    <submittedName>
        <fullName evidence="1">Uncharacterized protein</fullName>
    </submittedName>
</protein>
<accession>A0A7J9GGB5</accession>
<name>A0A7J9GGB5_9ROSI</name>